<evidence type="ECO:0000313" key="3">
    <source>
        <dbReference type="Proteomes" id="UP000000768"/>
    </source>
</evidence>
<organism evidence="2 3">
    <name type="scientific">Sorghum bicolor</name>
    <name type="common">Sorghum</name>
    <name type="synonym">Sorghum vulgare</name>
    <dbReference type="NCBI Taxonomy" id="4558"/>
    <lineage>
        <taxon>Eukaryota</taxon>
        <taxon>Viridiplantae</taxon>
        <taxon>Streptophyta</taxon>
        <taxon>Embryophyta</taxon>
        <taxon>Tracheophyta</taxon>
        <taxon>Spermatophyta</taxon>
        <taxon>Magnoliopsida</taxon>
        <taxon>Liliopsida</taxon>
        <taxon>Poales</taxon>
        <taxon>Poaceae</taxon>
        <taxon>PACMAD clade</taxon>
        <taxon>Panicoideae</taxon>
        <taxon>Andropogonodae</taxon>
        <taxon>Andropogoneae</taxon>
        <taxon>Sorghinae</taxon>
        <taxon>Sorghum</taxon>
    </lineage>
</organism>
<reference evidence="2 3" key="1">
    <citation type="journal article" date="2009" name="Nature">
        <title>The Sorghum bicolor genome and the diversification of grasses.</title>
        <authorList>
            <person name="Paterson A.H."/>
            <person name="Bowers J.E."/>
            <person name="Bruggmann R."/>
            <person name="Dubchak I."/>
            <person name="Grimwood J."/>
            <person name="Gundlach H."/>
            <person name="Haberer G."/>
            <person name="Hellsten U."/>
            <person name="Mitros T."/>
            <person name="Poliakov A."/>
            <person name="Schmutz J."/>
            <person name="Spannagl M."/>
            <person name="Tang H."/>
            <person name="Wang X."/>
            <person name="Wicker T."/>
            <person name="Bharti A.K."/>
            <person name="Chapman J."/>
            <person name="Feltus F.A."/>
            <person name="Gowik U."/>
            <person name="Grigoriev I.V."/>
            <person name="Lyons E."/>
            <person name="Maher C.A."/>
            <person name="Martis M."/>
            <person name="Narechania A."/>
            <person name="Otillar R.P."/>
            <person name="Penning B.W."/>
            <person name="Salamov A.A."/>
            <person name="Wang Y."/>
            <person name="Zhang L."/>
            <person name="Carpita N.C."/>
            <person name="Freeling M."/>
            <person name="Gingle A.R."/>
            <person name="Hash C.T."/>
            <person name="Keller B."/>
            <person name="Klein P."/>
            <person name="Kresovich S."/>
            <person name="McCann M.C."/>
            <person name="Ming R."/>
            <person name="Peterson D.G."/>
            <person name="Mehboob-ur-Rahman"/>
            <person name="Ware D."/>
            <person name="Westhoff P."/>
            <person name="Mayer K.F."/>
            <person name="Messing J."/>
            <person name="Rokhsar D.S."/>
        </authorList>
    </citation>
    <scope>NUCLEOTIDE SEQUENCE [LARGE SCALE GENOMIC DNA]</scope>
    <source>
        <strain evidence="3">cv. BTx623</strain>
    </source>
</reference>
<reference evidence="3" key="2">
    <citation type="journal article" date="2018" name="Plant J.">
        <title>The Sorghum bicolor reference genome: improved assembly, gene annotations, a transcriptome atlas, and signatures of genome organization.</title>
        <authorList>
            <person name="McCormick R.F."/>
            <person name="Truong S.K."/>
            <person name="Sreedasyam A."/>
            <person name="Jenkins J."/>
            <person name="Shu S."/>
            <person name="Sims D."/>
            <person name="Kennedy M."/>
            <person name="Amirebrahimi M."/>
            <person name="Weers B.D."/>
            <person name="McKinley B."/>
            <person name="Mattison A."/>
            <person name="Morishige D.T."/>
            <person name="Grimwood J."/>
            <person name="Schmutz J."/>
            <person name="Mullet J.E."/>
        </authorList>
    </citation>
    <scope>NUCLEOTIDE SEQUENCE [LARGE SCALE GENOMIC DNA]</scope>
    <source>
        <strain evidence="3">cv. BTx623</strain>
    </source>
</reference>
<proteinExistence type="predicted"/>
<gene>
    <name evidence="2" type="ORF">SORBI_3008G077300</name>
</gene>
<dbReference type="Proteomes" id="UP000000768">
    <property type="component" value="Chromosome 8"/>
</dbReference>
<dbReference type="OMA" id="KWSHKHI"/>
<sequence length="196" mass="21572">MAIHHIPHTRKWNHKHIILVTLTGTLMVITVVVIISIVLSPAHISFTLENPTSGKADEEDTRLYSFTLVAHNESPRMMALYGAPRAEIWYSQQTASVPAVVVDGSSLHRTTRQGPTYINMSAEFLQLQFDEKSTAASSGESAPGTDESDWSNCTVLVTATVWFKYGWITTRSYNVLAYCSPVNFYGTGGDGNVACE</sequence>
<name>A0A1B6PC86_SORBI</name>
<accession>A0A1B6PC86</accession>
<keyword evidence="3" id="KW-1185">Reference proteome</keyword>
<protein>
    <recommendedName>
        <fullName evidence="4">Late embryogenesis abundant protein LEA-2 subgroup domain-containing protein</fullName>
    </recommendedName>
</protein>
<dbReference type="Gramene" id="KXG23273">
    <property type="protein sequence ID" value="KXG23273"/>
    <property type="gene ID" value="SORBI_3008G077300"/>
</dbReference>
<feature type="transmembrane region" description="Helical" evidence="1">
    <location>
        <begin position="17"/>
        <end position="39"/>
    </location>
</feature>
<dbReference type="EMBL" id="CM000767">
    <property type="protein sequence ID" value="KXG23273.1"/>
    <property type="molecule type" value="Genomic_DNA"/>
</dbReference>
<dbReference type="InParanoid" id="A0A1B6PC86"/>
<dbReference type="PANTHER" id="PTHR36480:SF5">
    <property type="entry name" value="LATE EMBRYOGENESIS ABUNDANT PROTEIN LEA-2 SUBGROUP DOMAIN-CONTAINING PROTEIN"/>
    <property type="match status" value="1"/>
</dbReference>
<dbReference type="AlphaFoldDB" id="A0A1B6PC86"/>
<evidence type="ECO:0000256" key="1">
    <source>
        <dbReference type="SAM" id="Phobius"/>
    </source>
</evidence>
<evidence type="ECO:0000313" key="2">
    <source>
        <dbReference type="EMBL" id="KXG23273.1"/>
    </source>
</evidence>
<keyword evidence="1" id="KW-0812">Transmembrane</keyword>
<dbReference type="PANTHER" id="PTHR36480">
    <property type="entry name" value="OS06G0118900 PROTEIN-RELATED"/>
    <property type="match status" value="1"/>
</dbReference>
<keyword evidence="1" id="KW-0472">Membrane</keyword>
<keyword evidence="1" id="KW-1133">Transmembrane helix</keyword>
<evidence type="ECO:0008006" key="4">
    <source>
        <dbReference type="Google" id="ProtNLM"/>
    </source>
</evidence>